<comment type="caution">
    <text evidence="1">The sequence shown here is derived from an EMBL/GenBank/DDBJ whole genome shotgun (WGS) entry which is preliminary data.</text>
</comment>
<evidence type="ECO:0000313" key="2">
    <source>
        <dbReference type="Proteomes" id="UP000054662"/>
    </source>
</evidence>
<reference evidence="1 2" key="1">
    <citation type="submission" date="2015-11" db="EMBL/GenBank/DDBJ databases">
        <title>Genomic analysis of 38 Legionella species identifies large and diverse effector repertoires.</title>
        <authorList>
            <person name="Burstein D."/>
            <person name="Amaro F."/>
            <person name="Zusman T."/>
            <person name="Lifshitz Z."/>
            <person name="Cohen O."/>
            <person name="Gilbert J.A."/>
            <person name="Pupko T."/>
            <person name="Shuman H.A."/>
            <person name="Segal G."/>
        </authorList>
    </citation>
    <scope>NUCLEOTIDE SEQUENCE [LARGE SCALE GENOMIC DNA]</scope>
    <source>
        <strain evidence="1 2">ATCC 49508</strain>
    </source>
</reference>
<keyword evidence="2" id="KW-1185">Reference proteome</keyword>
<evidence type="ECO:0000313" key="1">
    <source>
        <dbReference type="EMBL" id="KTD77895.1"/>
    </source>
</evidence>
<organism evidence="1 2">
    <name type="scientific">Legionella worsleiensis</name>
    <dbReference type="NCBI Taxonomy" id="45076"/>
    <lineage>
        <taxon>Bacteria</taxon>
        <taxon>Pseudomonadati</taxon>
        <taxon>Pseudomonadota</taxon>
        <taxon>Gammaproteobacteria</taxon>
        <taxon>Legionellales</taxon>
        <taxon>Legionellaceae</taxon>
        <taxon>Legionella</taxon>
    </lineage>
</organism>
<dbReference type="Proteomes" id="UP000054662">
    <property type="component" value="Unassembled WGS sequence"/>
</dbReference>
<dbReference type="STRING" id="45076.Lwor_1777"/>
<sequence>MDDNQDQPIEKILIAKPLAKRSKTLSSHDSNQKSLKVLDDWAKSQSIMQEISQILYPDNKFEKKLSFSNFSDVQITVLQAKALYLSYRFCREEYIYLILTPIESFHSSRWSDKFYDDRIHPILNKMDKIEKKHGLKDGHYWPAGKGPREYNKLSKEYDKIYEETFIDTLREFDLNDLADLKAKKPKEFDRLREHGRRIFHHKDATSEILRETVINYEKDAIKSSKAGAYLAGVIALAAALEGTLILICLKSTPLAEAAFKEIVKQDIKETDTKRNKKKGKAKDPTTWSFDKLIQVCTKAGWIQNIETENAVFNTSEIAHLLRKMRNYVHPARQSKEKPWMVTSEKEYQMAQSIYTALVYSLNEKYHVFK</sequence>
<dbReference type="RefSeq" id="WP_157063136.1">
    <property type="nucleotide sequence ID" value="NZ_LNZC01000022.1"/>
</dbReference>
<accession>A0A0W1A957</accession>
<protein>
    <submittedName>
        <fullName evidence="1">Uncharacterized protein</fullName>
    </submittedName>
</protein>
<gene>
    <name evidence="1" type="ORF">Lwor_1777</name>
</gene>
<dbReference type="PATRIC" id="fig|45076.6.peg.1929"/>
<dbReference type="EMBL" id="LNZC01000022">
    <property type="protein sequence ID" value="KTD77895.1"/>
    <property type="molecule type" value="Genomic_DNA"/>
</dbReference>
<dbReference type="AlphaFoldDB" id="A0A0W1A957"/>
<name>A0A0W1A957_9GAMM</name>
<proteinExistence type="predicted"/>